<proteinExistence type="predicted"/>
<organism evidence="2 3">
    <name type="scientific">Leeuwenhoekiella marinoflava</name>
    <dbReference type="NCBI Taxonomy" id="988"/>
    <lineage>
        <taxon>Bacteria</taxon>
        <taxon>Pseudomonadati</taxon>
        <taxon>Bacteroidota</taxon>
        <taxon>Flavobacteriia</taxon>
        <taxon>Flavobacteriales</taxon>
        <taxon>Flavobacteriaceae</taxon>
        <taxon>Leeuwenhoekiella</taxon>
    </lineage>
</organism>
<evidence type="ECO:0000313" key="3">
    <source>
        <dbReference type="Proteomes" id="UP000290608"/>
    </source>
</evidence>
<dbReference type="EMBL" id="QOVL01000005">
    <property type="protein sequence ID" value="RXG31910.1"/>
    <property type="molecule type" value="Genomic_DNA"/>
</dbReference>
<evidence type="ECO:0000313" key="2">
    <source>
        <dbReference type="EMBL" id="RXG31910.1"/>
    </source>
</evidence>
<feature type="transmembrane region" description="Helical" evidence="1">
    <location>
        <begin position="89"/>
        <end position="109"/>
    </location>
</feature>
<gene>
    <name evidence="2" type="ORF">DSL99_1212</name>
</gene>
<name>A0A4Q0PN19_9FLAO</name>
<sequence length="125" mass="14378">MKVYASCKHCKAELWYKTKAETRIELVMLKGKLISCTCKSCGREQQLDVNELKAKYSKTPQWIAGIIFCVGTLGSLYLGYFVLENIRNHYLAYCACSLLVMPGLVYGILHQEERRRVNAFNQMWG</sequence>
<reference evidence="2 3" key="1">
    <citation type="submission" date="2018-07" db="EMBL/GenBank/DDBJ databases">
        <title>Leeuwenhoekiella genomics.</title>
        <authorList>
            <person name="Tahon G."/>
            <person name="Willems A."/>
        </authorList>
    </citation>
    <scope>NUCLEOTIDE SEQUENCE [LARGE SCALE GENOMIC DNA]</scope>
    <source>
        <strain evidence="2 3">LMG 1345</strain>
    </source>
</reference>
<dbReference type="STRING" id="1122159.SAMN02745246_01270"/>
<dbReference type="AlphaFoldDB" id="A0A4Q0PN19"/>
<dbReference type="Proteomes" id="UP000290608">
    <property type="component" value="Unassembled WGS sequence"/>
</dbReference>
<keyword evidence="1" id="KW-0812">Transmembrane</keyword>
<comment type="caution">
    <text evidence="2">The sequence shown here is derived from an EMBL/GenBank/DDBJ whole genome shotgun (WGS) entry which is preliminary data.</text>
</comment>
<evidence type="ECO:0000256" key="1">
    <source>
        <dbReference type="SAM" id="Phobius"/>
    </source>
</evidence>
<keyword evidence="1" id="KW-0472">Membrane</keyword>
<feature type="transmembrane region" description="Helical" evidence="1">
    <location>
        <begin position="62"/>
        <end position="83"/>
    </location>
</feature>
<protein>
    <submittedName>
        <fullName evidence="2">Uncharacterized protein</fullName>
    </submittedName>
</protein>
<accession>A0A4Q0PN19</accession>
<dbReference type="RefSeq" id="WP_073098378.1">
    <property type="nucleotide sequence ID" value="NZ_QOVL01000005.1"/>
</dbReference>
<keyword evidence="1" id="KW-1133">Transmembrane helix</keyword>